<dbReference type="GO" id="GO:0046872">
    <property type="term" value="F:metal ion binding"/>
    <property type="evidence" value="ECO:0007669"/>
    <property type="project" value="UniProtKB-KW"/>
</dbReference>
<dbReference type="GO" id="GO:0020037">
    <property type="term" value="F:heme binding"/>
    <property type="evidence" value="ECO:0007669"/>
    <property type="project" value="InterPro"/>
</dbReference>
<dbReference type="Pfam" id="PF11614">
    <property type="entry name" value="FixG_C"/>
    <property type="match status" value="1"/>
</dbReference>
<keyword evidence="2" id="KW-0004">4Fe-4S</keyword>
<dbReference type="InterPro" id="IPR051684">
    <property type="entry name" value="Electron_Trans/Redox"/>
</dbReference>
<dbReference type="Gene3D" id="6.10.280.130">
    <property type="match status" value="1"/>
</dbReference>
<evidence type="ECO:0000259" key="12">
    <source>
        <dbReference type="PROSITE" id="PS51379"/>
    </source>
</evidence>
<dbReference type="InterPro" id="IPR032879">
    <property type="entry name" value="FixG_C"/>
</dbReference>
<dbReference type="Gene3D" id="3.30.70.20">
    <property type="match status" value="1"/>
</dbReference>
<dbReference type="Pfam" id="PF13746">
    <property type="entry name" value="Fer4_18"/>
    <property type="match status" value="1"/>
</dbReference>
<keyword evidence="15" id="KW-1185">Reference proteome</keyword>
<evidence type="ECO:0000256" key="10">
    <source>
        <dbReference type="SAM" id="Phobius"/>
    </source>
</evidence>
<gene>
    <name evidence="13" type="ORF">C1SCF055_LOCUS207</name>
</gene>
<evidence type="ECO:0000256" key="9">
    <source>
        <dbReference type="SAM" id="MobiDB-lite"/>
    </source>
</evidence>
<organism evidence="13">
    <name type="scientific">Cladocopium goreaui</name>
    <dbReference type="NCBI Taxonomy" id="2562237"/>
    <lineage>
        <taxon>Eukaryota</taxon>
        <taxon>Sar</taxon>
        <taxon>Alveolata</taxon>
        <taxon>Dinophyceae</taxon>
        <taxon>Suessiales</taxon>
        <taxon>Symbiodiniaceae</taxon>
        <taxon>Cladocopium</taxon>
    </lineage>
</organism>
<keyword evidence="10" id="KW-0812">Transmembrane</keyword>
<reference evidence="14 15" key="2">
    <citation type="submission" date="2024-05" db="EMBL/GenBank/DDBJ databases">
        <authorList>
            <person name="Chen Y."/>
            <person name="Shah S."/>
            <person name="Dougan E. K."/>
            <person name="Thang M."/>
            <person name="Chan C."/>
        </authorList>
    </citation>
    <scope>NUCLEOTIDE SEQUENCE [LARGE SCALE GENOMIC DNA]</scope>
</reference>
<dbReference type="Pfam" id="PF14715">
    <property type="entry name" value="FixP_N"/>
    <property type="match status" value="1"/>
</dbReference>
<dbReference type="GO" id="GO:0009055">
    <property type="term" value="F:electron transfer activity"/>
    <property type="evidence" value="ECO:0007669"/>
    <property type="project" value="InterPro"/>
</dbReference>
<dbReference type="GO" id="GO:0051539">
    <property type="term" value="F:4 iron, 4 sulfur cluster binding"/>
    <property type="evidence" value="ECO:0007669"/>
    <property type="project" value="UniProtKB-KW"/>
</dbReference>
<dbReference type="PROSITE" id="PS00198">
    <property type="entry name" value="4FE4S_FER_1"/>
    <property type="match status" value="1"/>
</dbReference>
<dbReference type="InterPro" id="IPR009056">
    <property type="entry name" value="Cyt_c-like_dom"/>
</dbReference>
<feature type="transmembrane region" description="Helical" evidence="10">
    <location>
        <begin position="336"/>
        <end position="361"/>
    </location>
</feature>
<dbReference type="OrthoDB" id="410581at2759"/>
<reference evidence="13" key="1">
    <citation type="submission" date="2022-10" db="EMBL/GenBank/DDBJ databases">
        <authorList>
            <person name="Chen Y."/>
            <person name="Dougan E. K."/>
            <person name="Chan C."/>
            <person name="Rhodes N."/>
            <person name="Thang M."/>
        </authorList>
    </citation>
    <scope>NUCLEOTIDE SEQUENCE</scope>
</reference>
<dbReference type="SUPFAM" id="SSF54862">
    <property type="entry name" value="4Fe-4S ferredoxins"/>
    <property type="match status" value="1"/>
</dbReference>
<evidence type="ECO:0000256" key="7">
    <source>
        <dbReference type="ARBA" id="ARBA00023014"/>
    </source>
</evidence>
<dbReference type="PANTHER" id="PTHR30176:SF3">
    <property type="entry name" value="FERREDOXIN-TYPE PROTEIN NAPH"/>
    <property type="match status" value="1"/>
</dbReference>
<name>A0A9P1FF70_9DINO</name>
<keyword evidence="3 8" id="KW-0349">Heme</keyword>
<evidence type="ECO:0000256" key="2">
    <source>
        <dbReference type="ARBA" id="ARBA00022485"/>
    </source>
</evidence>
<evidence type="ECO:0000256" key="8">
    <source>
        <dbReference type="PROSITE-ProRule" id="PRU00433"/>
    </source>
</evidence>
<feature type="transmembrane region" description="Helical" evidence="10">
    <location>
        <begin position="291"/>
        <end position="308"/>
    </location>
</feature>
<dbReference type="EMBL" id="CAMXCT030000001">
    <property type="protein sequence ID" value="CAL4758929.1"/>
    <property type="molecule type" value="Genomic_DNA"/>
</dbReference>
<feature type="transmembrane region" description="Helical" evidence="10">
    <location>
        <begin position="28"/>
        <end position="47"/>
    </location>
</feature>
<evidence type="ECO:0000313" key="14">
    <source>
        <dbReference type="EMBL" id="CAL4758929.1"/>
    </source>
</evidence>
<comment type="caution">
    <text evidence="13">The sequence shown here is derived from an EMBL/GenBank/DDBJ whole genome shotgun (WGS) entry which is preliminary data.</text>
</comment>
<dbReference type="PROSITE" id="PS51379">
    <property type="entry name" value="4FE4S_FER_2"/>
    <property type="match status" value="1"/>
</dbReference>
<evidence type="ECO:0000256" key="6">
    <source>
        <dbReference type="ARBA" id="ARBA00023004"/>
    </source>
</evidence>
<dbReference type="Pfam" id="PF13442">
    <property type="entry name" value="Cytochrome_CBB3"/>
    <property type="match status" value="1"/>
</dbReference>
<feature type="transmembrane region" description="Helical" evidence="10">
    <location>
        <begin position="580"/>
        <end position="600"/>
    </location>
</feature>
<evidence type="ECO:0000256" key="1">
    <source>
        <dbReference type="ARBA" id="ARBA00022448"/>
    </source>
</evidence>
<dbReference type="PANTHER" id="PTHR30176">
    <property type="entry name" value="FERREDOXIN-TYPE PROTEIN NAPH"/>
    <property type="match status" value="1"/>
</dbReference>
<dbReference type="InterPro" id="IPR013783">
    <property type="entry name" value="Ig-like_fold"/>
</dbReference>
<keyword evidence="4 8" id="KW-0479">Metal-binding</keyword>
<evidence type="ECO:0000256" key="5">
    <source>
        <dbReference type="ARBA" id="ARBA00022982"/>
    </source>
</evidence>
<dbReference type="AlphaFoldDB" id="A0A9P1FF70"/>
<sequence length="711" mass="78685">MAETEKRNVVLDHNYDGIQEYDNPLPGWWNLMFVGSVAFSLLYVLFYEADIPDRSVYAGYDRAVAENLRLQFGDMGELELTGQTIGQYMQDEKWLKVGEIVFKTNCVSCHGVNAGGVVGPNLTDDYWKHVRNLEDLGLVIRNGAAGQAMPAWKNRLHPNELVLVSSYVASLRGTNAPGKGEEGPKIPPWDIPAATDSDAAGDEAEADAGESADTQEAAEGEEPKDEAASAEETPPTEGEQASEADSPQTATVNETLINPEEKVLSTLNRDGSRNWLRPLLSKGRYWRARQAVAYFLMVVFVAIPHITINGKPAILLDITAREFTILGFTFLPTDTLLLAFFMLGVFLTIFLLTALVGRVWCGWACPQTVYMEFLFRPIERLFEGTKGRGGASRRGVAGWRHVAKLGVYLIISMVLAHAFLAYFVGVERLSQWVRQSPLEHPVPFLVMAVTTGLMMFDFSFFREQLCLIACPYGRFQSVLLDRKSLIVAYDINRGEPRGKRSKAHADDDHGDCIDCHLCVKTCPTGIDIRNGLQMECVNCTQCIDACDSVMDKIHRPRGLIRYSSQDAIEGKKASFFRPRVIIYPLALIAAISAFGFVLMGKQSFDVTPLRNLGSPFMKTADGQIQNSLRFKLVNRSNEALTFHFAPVGRDDISLSIGDEGVVVEPGTPVMQPILVTTPSDVYRRGKLEVDIQVSNSRGEDKVVPCLLLGPL</sequence>
<dbReference type="EMBL" id="CAMXCT010000001">
    <property type="protein sequence ID" value="CAI3971617.1"/>
    <property type="molecule type" value="Genomic_DNA"/>
</dbReference>
<feature type="compositionally biased region" description="Polar residues" evidence="9">
    <location>
        <begin position="243"/>
        <end position="256"/>
    </location>
</feature>
<dbReference type="InterPro" id="IPR017896">
    <property type="entry name" value="4Fe4S_Fe-S-bd"/>
</dbReference>
<dbReference type="GO" id="GO:0005886">
    <property type="term" value="C:plasma membrane"/>
    <property type="evidence" value="ECO:0007669"/>
    <property type="project" value="TreeGrafter"/>
</dbReference>
<dbReference type="NCBIfam" id="TIGR02745">
    <property type="entry name" value="ccoG_rdxA_fixG"/>
    <property type="match status" value="1"/>
</dbReference>
<feature type="region of interest" description="Disordered" evidence="9">
    <location>
        <begin position="175"/>
        <end position="257"/>
    </location>
</feature>
<keyword evidence="1" id="KW-0813">Transport</keyword>
<keyword evidence="7" id="KW-0411">Iron-sulfur</keyword>
<keyword evidence="10" id="KW-0472">Membrane</keyword>
<dbReference type="InterPro" id="IPR014116">
    <property type="entry name" value="Cyt_c_oxidase_cbb3_FixG"/>
</dbReference>
<dbReference type="Gene3D" id="1.10.760.10">
    <property type="entry name" value="Cytochrome c-like domain"/>
    <property type="match status" value="1"/>
</dbReference>
<dbReference type="PROSITE" id="PS51007">
    <property type="entry name" value="CYTC"/>
    <property type="match status" value="1"/>
</dbReference>
<evidence type="ECO:0000256" key="4">
    <source>
        <dbReference type="ARBA" id="ARBA00022723"/>
    </source>
</evidence>
<dbReference type="SUPFAM" id="SSF46626">
    <property type="entry name" value="Cytochrome c"/>
    <property type="match status" value="1"/>
</dbReference>
<dbReference type="InterPro" id="IPR036909">
    <property type="entry name" value="Cyt_c-like_dom_sf"/>
</dbReference>
<dbReference type="Proteomes" id="UP001152797">
    <property type="component" value="Unassembled WGS sequence"/>
</dbReference>
<dbReference type="InterPro" id="IPR032858">
    <property type="entry name" value="CcoP_N"/>
</dbReference>
<feature type="transmembrane region" description="Helical" evidence="10">
    <location>
        <begin position="402"/>
        <end position="424"/>
    </location>
</feature>
<feature type="compositionally biased region" description="Acidic residues" evidence="9">
    <location>
        <begin position="199"/>
        <end position="210"/>
    </location>
</feature>
<keyword evidence="10" id="KW-1133">Transmembrane helix</keyword>
<evidence type="ECO:0000259" key="11">
    <source>
        <dbReference type="PROSITE" id="PS51007"/>
    </source>
</evidence>
<proteinExistence type="predicted"/>
<dbReference type="InterPro" id="IPR017900">
    <property type="entry name" value="4Fe4S_Fe_S_CS"/>
</dbReference>
<dbReference type="EMBL" id="CAMXCT020000001">
    <property type="protein sequence ID" value="CAL1124992.1"/>
    <property type="molecule type" value="Genomic_DNA"/>
</dbReference>
<evidence type="ECO:0000256" key="3">
    <source>
        <dbReference type="ARBA" id="ARBA00022617"/>
    </source>
</evidence>
<evidence type="ECO:0000313" key="13">
    <source>
        <dbReference type="EMBL" id="CAI3971617.1"/>
    </source>
</evidence>
<dbReference type="Gene3D" id="2.60.40.10">
    <property type="entry name" value="Immunoglobulins"/>
    <property type="match status" value="1"/>
</dbReference>
<accession>A0A9P1FF70</accession>
<keyword evidence="5" id="KW-0249">Electron transport</keyword>
<keyword evidence="6 8" id="KW-0408">Iron</keyword>
<feature type="domain" description="4Fe-4S ferredoxin-type" evidence="12">
    <location>
        <begin position="501"/>
        <end position="531"/>
    </location>
</feature>
<evidence type="ECO:0000313" key="15">
    <source>
        <dbReference type="Proteomes" id="UP001152797"/>
    </source>
</evidence>
<protein>
    <submittedName>
        <fullName evidence="14">Protein RdxB</fullName>
    </submittedName>
</protein>
<feature type="domain" description="Cytochrome c" evidence="11">
    <location>
        <begin position="93"/>
        <end position="172"/>
    </location>
</feature>
<feature type="transmembrane region" description="Helical" evidence="10">
    <location>
        <begin position="444"/>
        <end position="461"/>
    </location>
</feature>
<dbReference type="InterPro" id="IPR038414">
    <property type="entry name" value="CcoP_N_sf"/>
</dbReference>
<dbReference type="Pfam" id="PF12801">
    <property type="entry name" value="Fer4_5"/>
    <property type="match status" value="1"/>
</dbReference>
<feature type="compositionally biased region" description="Low complexity" evidence="9">
    <location>
        <begin position="230"/>
        <end position="239"/>
    </location>
</feature>